<dbReference type="PANTHER" id="PTHR33112">
    <property type="entry name" value="DOMAIN PROTEIN, PUTATIVE-RELATED"/>
    <property type="match status" value="1"/>
</dbReference>
<evidence type="ECO:0000313" key="3">
    <source>
        <dbReference type="EMBL" id="OAP58046.1"/>
    </source>
</evidence>
<dbReference type="Gene3D" id="1.25.40.10">
    <property type="entry name" value="Tetratricopeptide repeat domain"/>
    <property type="match status" value="1"/>
</dbReference>
<feature type="compositionally biased region" description="Acidic residues" evidence="1">
    <location>
        <begin position="99"/>
        <end position="145"/>
    </location>
</feature>
<dbReference type="SUPFAM" id="SSF48452">
    <property type="entry name" value="TPR-like"/>
    <property type="match status" value="1"/>
</dbReference>
<feature type="region of interest" description="Disordered" evidence="1">
    <location>
        <begin position="421"/>
        <end position="453"/>
    </location>
</feature>
<dbReference type="Pfam" id="PF06985">
    <property type="entry name" value="HET"/>
    <property type="match status" value="1"/>
</dbReference>
<feature type="region of interest" description="Disordered" evidence="1">
    <location>
        <begin position="94"/>
        <end position="148"/>
    </location>
</feature>
<comment type="caution">
    <text evidence="3">The sequence shown here is derived from an EMBL/GenBank/DDBJ whole genome shotgun (WGS) entry which is preliminary data.</text>
</comment>
<dbReference type="OrthoDB" id="4127785at2759"/>
<name>A0A178ZEZ0_9EURO</name>
<dbReference type="EMBL" id="LVYI01000006">
    <property type="protein sequence ID" value="OAP58046.1"/>
    <property type="molecule type" value="Genomic_DNA"/>
</dbReference>
<feature type="domain" description="Heterokaryon incompatibility" evidence="2">
    <location>
        <begin position="703"/>
        <end position="854"/>
    </location>
</feature>
<dbReference type="RefSeq" id="XP_018691413.1">
    <property type="nucleotide sequence ID" value="XM_018838645.1"/>
</dbReference>
<dbReference type="Proteomes" id="UP000078343">
    <property type="component" value="Unassembled WGS sequence"/>
</dbReference>
<dbReference type="GeneID" id="30011304"/>
<dbReference type="STRING" id="1367422.A0A178ZEZ0"/>
<feature type="compositionally biased region" description="Basic and acidic residues" evidence="1">
    <location>
        <begin position="441"/>
        <end position="453"/>
    </location>
</feature>
<accession>A0A178ZEZ0</accession>
<protein>
    <recommendedName>
        <fullName evidence="2">Heterokaryon incompatibility domain-containing protein</fullName>
    </recommendedName>
</protein>
<dbReference type="AlphaFoldDB" id="A0A178ZEZ0"/>
<sequence>MDDNQKEIEGHVEEKERLSNYMALAEGYLKQDESNKAVAILRDYSKYMKDKYGSEGFESIWALRNCAILLGQNEKFTESEPFLREILEKTTGYSNLSTEDIDESTEDSDESTEDIDGSTEDSDESTEDIDGSTEDSDESTEDIDGSTDGMAEYNKFTRWARYALAFCLMKTKKLKEACRIFKDVLNDQKQALGEKDLDTVEITKYYLQSLLESRRAKEATRLLEDCSQVIETLDDSDSYEVKMELLKIGYVLIQQRRYKPGQDFVQEVLWRQADLFGLQHPETVKMAETAFYSIREMAYGRVKASVPSGALILRNRWNAMKEILGVSHKDTLLALEELADLVWHTTESSMEQEGALMLSQKVYDGRRETLGEDHRDTISARKALRSRMEHLKYSDISSILGDEPAESADVMEDVDCAHSVSCQSGEADDEEIQESTTPESRNPEYMDDSHDSRNTDQLCEICSELHIASFLGNAQVWDEEQQDSSYPRNNQTVQSLRSRGNCPLCRLISERFSTLLNSDGLDPNTRISYRYIWPDILDRNPDSGFDGEGHVRASMLLLEVSMQDEKCLLYAVDTRGGAIERVEAVANISLNVNSSSPSKNSLSVNEHGLLPALSLILRGRRDEARNKLALLGETYGYLKGRLVDEVIDTSLIKSWIHCCDSHHGKKCKPIGMDEHSHWRSTWLIDVHKGMLVPGDEGGTSVSYAALSYVWGEGGEQLKHTATDGMADKLKSPGSLTQSSKLKIPKTIKDAIELCRQIGIPYLWVDAICLDQDNITDDILNSMGKLYQGASVTIIAASGEHSNAGICGFSLNSKSKRPKPDTWNIDNMSVGLYSDSAQNMIQDSNWYKRAWTFQEMLLSKRLLIFTEKEVFYQCASGIAWRESVFLEHPQLLSAGFSIVGAECQFRLISIIEKEVEDGQRKDWIRNIYRGLVSGYLHRKLTEPSDVLKAVQGILTIMAERTKQSFYKGIPTEDAFRSLLFHVTRAHDNIRRPNFPSWSWCGWQNISMTDDPNKSALKFVEDCFEYWFKPKVDLYRFASSQNYHNDNNIGRIYYFSAIDTRNKKTGQIKIDDNVDAGKKADWEREAHNMLVFLAETMQVEAKIENPGEPVSQDPKILRHRILSPKLGLRFLDLEEKSWTKMEDVRLEFVAFAEAKAFGDDPKHLIEPTDTDKLHFVKSNWQNHLVAQIAVLLVEKNPKTNISRRLGLYTDEPHKAANKESGTLMRVHCVEN</sequence>
<reference evidence="3 4" key="1">
    <citation type="submission" date="2016-04" db="EMBL/GenBank/DDBJ databases">
        <title>Draft genome of Fonsecaea erecta CBS 125763.</title>
        <authorList>
            <person name="Weiss V.A."/>
            <person name="Vicente V.A."/>
            <person name="Raittz R.T."/>
            <person name="Moreno L.F."/>
            <person name="De Souza E.M."/>
            <person name="Pedrosa F.O."/>
            <person name="Steffens M.B."/>
            <person name="Faoro H."/>
            <person name="Tadra-Sfeir M.Z."/>
            <person name="Najafzadeh M.J."/>
            <person name="Felipe M.S."/>
            <person name="Teixeira M."/>
            <person name="Sun J."/>
            <person name="Xi L."/>
            <person name="Gomes R."/>
            <person name="De Azevedo C.M."/>
            <person name="Salgado C.G."/>
            <person name="Da Silva M.B."/>
            <person name="Nascimento M.F."/>
            <person name="Queiroz-Telles F."/>
            <person name="Attili D.S."/>
            <person name="Gorbushina A."/>
        </authorList>
    </citation>
    <scope>NUCLEOTIDE SEQUENCE [LARGE SCALE GENOMIC DNA]</scope>
    <source>
        <strain evidence="3 4">CBS 125763</strain>
    </source>
</reference>
<evidence type="ECO:0000256" key="1">
    <source>
        <dbReference type="SAM" id="MobiDB-lite"/>
    </source>
</evidence>
<keyword evidence="4" id="KW-1185">Reference proteome</keyword>
<dbReference type="PANTHER" id="PTHR33112:SF12">
    <property type="entry name" value="HETEROKARYON INCOMPATIBILITY DOMAIN-CONTAINING PROTEIN"/>
    <property type="match status" value="1"/>
</dbReference>
<dbReference type="InterPro" id="IPR010730">
    <property type="entry name" value="HET"/>
</dbReference>
<evidence type="ECO:0000313" key="4">
    <source>
        <dbReference type="Proteomes" id="UP000078343"/>
    </source>
</evidence>
<proteinExistence type="predicted"/>
<organism evidence="3 4">
    <name type="scientific">Fonsecaea erecta</name>
    <dbReference type="NCBI Taxonomy" id="1367422"/>
    <lineage>
        <taxon>Eukaryota</taxon>
        <taxon>Fungi</taxon>
        <taxon>Dikarya</taxon>
        <taxon>Ascomycota</taxon>
        <taxon>Pezizomycotina</taxon>
        <taxon>Eurotiomycetes</taxon>
        <taxon>Chaetothyriomycetidae</taxon>
        <taxon>Chaetothyriales</taxon>
        <taxon>Herpotrichiellaceae</taxon>
        <taxon>Fonsecaea</taxon>
    </lineage>
</organism>
<gene>
    <name evidence="3" type="ORF">AYL99_07136</name>
</gene>
<dbReference type="InterPro" id="IPR011990">
    <property type="entry name" value="TPR-like_helical_dom_sf"/>
</dbReference>
<evidence type="ECO:0000259" key="2">
    <source>
        <dbReference type="Pfam" id="PF06985"/>
    </source>
</evidence>